<keyword evidence="4" id="KW-1185">Reference proteome</keyword>
<evidence type="ECO:0000313" key="3">
    <source>
        <dbReference type="EMBL" id="CAI5796634.1"/>
    </source>
</evidence>
<dbReference type="PANTHER" id="PTHR23120">
    <property type="entry name" value="MAESTRO-RELATED HEAT DOMAIN-CONTAINING"/>
    <property type="match status" value="1"/>
</dbReference>
<dbReference type="InterPro" id="IPR048465">
    <property type="entry name" value="Maestro-like_HEAT"/>
</dbReference>
<dbReference type="Pfam" id="PF23210">
    <property type="entry name" value="HEAT_Maestro_2"/>
    <property type="match status" value="1"/>
</dbReference>
<gene>
    <name evidence="3" type="ORF">PODLI_1B026228</name>
</gene>
<evidence type="ECO:0000313" key="4">
    <source>
        <dbReference type="Proteomes" id="UP001178461"/>
    </source>
</evidence>
<dbReference type="GO" id="GO:0005737">
    <property type="term" value="C:cytoplasm"/>
    <property type="evidence" value="ECO:0007669"/>
    <property type="project" value="TreeGrafter"/>
</dbReference>
<dbReference type="PANTHER" id="PTHR23120:SF40">
    <property type="entry name" value="MAESTRO HEAT-LIKE REPEAT-CONTAINING PROTEIN FAMILY MEMBER 6"/>
    <property type="match status" value="1"/>
</dbReference>
<proteinExistence type="predicted"/>
<dbReference type="InterPro" id="IPR045206">
    <property type="entry name" value="Maestro_heat-like_prot"/>
</dbReference>
<dbReference type="Pfam" id="PF21047">
    <property type="entry name" value="HEAT_Maestro"/>
    <property type="match status" value="1"/>
</dbReference>
<feature type="domain" description="Maestro-like HEAT-repeats" evidence="1">
    <location>
        <begin position="297"/>
        <end position="461"/>
    </location>
</feature>
<accession>A0AA35LJD1</accession>
<dbReference type="AlphaFoldDB" id="A0AA35LJD1"/>
<organism evidence="3 4">
    <name type="scientific">Podarcis lilfordi</name>
    <name type="common">Lilford's wall lizard</name>
    <dbReference type="NCBI Taxonomy" id="74358"/>
    <lineage>
        <taxon>Eukaryota</taxon>
        <taxon>Metazoa</taxon>
        <taxon>Chordata</taxon>
        <taxon>Craniata</taxon>
        <taxon>Vertebrata</taxon>
        <taxon>Euteleostomi</taxon>
        <taxon>Lepidosauria</taxon>
        <taxon>Squamata</taxon>
        <taxon>Bifurcata</taxon>
        <taxon>Unidentata</taxon>
        <taxon>Episquamata</taxon>
        <taxon>Laterata</taxon>
        <taxon>Lacertibaenia</taxon>
        <taxon>Lacertidae</taxon>
        <taxon>Podarcis</taxon>
    </lineage>
</organism>
<feature type="domain" description="MROH2B-like HEAT-repeats" evidence="2">
    <location>
        <begin position="131"/>
        <end position="272"/>
    </location>
</feature>
<name>A0AA35LJD1_9SAUR</name>
<protein>
    <recommendedName>
        <fullName evidence="5">Maestro heat like repeat family member 1</fullName>
    </recommendedName>
</protein>
<dbReference type="Proteomes" id="UP001178461">
    <property type="component" value="Chromosome 17"/>
</dbReference>
<dbReference type="InterPro" id="IPR055408">
    <property type="entry name" value="HEAT_MROH2B-like"/>
</dbReference>
<sequence>MQAVGPESKDQKKGPSKSWRFRLCRAHRDVSVGDGGNRRLLWDCCGNCKTSPQSFKPLQEKQDPVMEKKQPNVDRLDVRALTTHNSLVLVSTTPESTSTIGGTIVSSFSTLESTIQSMPSIYSEMGTLSDLDIIVNMMETPNCEEQSILDNNEEKISFLRALSASCMAAQKSGKDTLDLPYTKNELVEALLMVMETLPVHSVPSFLLSCSMLTVYNLSKMKPPFDPEQLSGILRLALHGIFNMETDLENPHSQALYQSSADTMEIMLKGLLSEVPTTSHLLFILKHINFWIHSNDPQERYRSVLCSTTVLRHALLLPDFNKSTELPALGHHVAQFGICITDTMEDVSNQARLTISCLYELLLDQMGLSVSEAEELWCHSYEDQKMLAYVDSCRVGELFRNIFTEDQKRTFLETSLRAIYNPELRIREAGILLVFSHLGKANEIMADKAEDVAEKIYQQIYKLQILREVPEALQCFFPSRGEMMPESEKDAP</sequence>
<evidence type="ECO:0000259" key="1">
    <source>
        <dbReference type="Pfam" id="PF21047"/>
    </source>
</evidence>
<evidence type="ECO:0000259" key="2">
    <source>
        <dbReference type="Pfam" id="PF23210"/>
    </source>
</evidence>
<reference evidence="3" key="1">
    <citation type="submission" date="2022-12" db="EMBL/GenBank/DDBJ databases">
        <authorList>
            <person name="Alioto T."/>
            <person name="Alioto T."/>
            <person name="Gomez Garrido J."/>
        </authorList>
    </citation>
    <scope>NUCLEOTIDE SEQUENCE</scope>
</reference>
<dbReference type="EMBL" id="OX395142">
    <property type="protein sequence ID" value="CAI5796634.1"/>
    <property type="molecule type" value="Genomic_DNA"/>
</dbReference>
<evidence type="ECO:0008006" key="5">
    <source>
        <dbReference type="Google" id="ProtNLM"/>
    </source>
</evidence>